<dbReference type="EMBL" id="JBFOLK010000011">
    <property type="protein sequence ID" value="KAL2474352.1"/>
    <property type="molecule type" value="Genomic_DNA"/>
</dbReference>
<accession>A0ABD1QF14</accession>
<dbReference type="AlphaFoldDB" id="A0ABD1QF14"/>
<proteinExistence type="predicted"/>
<reference evidence="4" key="1">
    <citation type="submission" date="2024-07" db="EMBL/GenBank/DDBJ databases">
        <title>Two chromosome-level genome assemblies of Korean endemic species Abeliophyllum distichum and Forsythia ovata (Oleaceae).</title>
        <authorList>
            <person name="Jang H."/>
        </authorList>
    </citation>
    <scope>NUCLEOTIDE SEQUENCE [LARGE SCALE GENOMIC DNA]</scope>
</reference>
<keyword evidence="4" id="KW-1185">Reference proteome</keyword>
<dbReference type="Proteomes" id="UP001604336">
    <property type="component" value="Unassembled WGS sequence"/>
</dbReference>
<sequence>MCWVGSVHICKSRDSSALRCPNLIRSICRRWIDCRLPWIVLLDNANAAQKVAAEALEAANQENRCLLDEVQNLRGDLESSENGRKEGEFEVARLMGEKKEMEEKLGKVEAKLENAEAEFVANFHNTEAYTNFLDYFPRVGQQEVPIVLRKDHPSFDIGPLEARFPPPDAESEEYS</sequence>
<evidence type="ECO:0000313" key="4">
    <source>
        <dbReference type="Proteomes" id="UP001604336"/>
    </source>
</evidence>
<comment type="caution">
    <text evidence="3">The sequence shown here is derived from an EMBL/GenBank/DDBJ whole genome shotgun (WGS) entry which is preliminary data.</text>
</comment>
<keyword evidence="1" id="KW-0175">Coiled coil</keyword>
<name>A0ABD1QF14_9LAMI</name>
<evidence type="ECO:0000313" key="3">
    <source>
        <dbReference type="EMBL" id="KAL2474352.1"/>
    </source>
</evidence>
<evidence type="ECO:0000256" key="2">
    <source>
        <dbReference type="SAM" id="MobiDB-lite"/>
    </source>
</evidence>
<organism evidence="3 4">
    <name type="scientific">Abeliophyllum distichum</name>
    <dbReference type="NCBI Taxonomy" id="126358"/>
    <lineage>
        <taxon>Eukaryota</taxon>
        <taxon>Viridiplantae</taxon>
        <taxon>Streptophyta</taxon>
        <taxon>Embryophyta</taxon>
        <taxon>Tracheophyta</taxon>
        <taxon>Spermatophyta</taxon>
        <taxon>Magnoliopsida</taxon>
        <taxon>eudicotyledons</taxon>
        <taxon>Gunneridae</taxon>
        <taxon>Pentapetalae</taxon>
        <taxon>asterids</taxon>
        <taxon>lamiids</taxon>
        <taxon>Lamiales</taxon>
        <taxon>Oleaceae</taxon>
        <taxon>Forsythieae</taxon>
        <taxon>Abeliophyllum</taxon>
    </lineage>
</organism>
<gene>
    <name evidence="3" type="ORF">Adt_35088</name>
</gene>
<feature type="coiled-coil region" evidence="1">
    <location>
        <begin position="42"/>
        <end position="118"/>
    </location>
</feature>
<evidence type="ECO:0000256" key="1">
    <source>
        <dbReference type="SAM" id="Coils"/>
    </source>
</evidence>
<protein>
    <submittedName>
        <fullName evidence="3">Uncharacterized protein</fullName>
    </submittedName>
</protein>
<feature type="region of interest" description="Disordered" evidence="2">
    <location>
        <begin position="155"/>
        <end position="175"/>
    </location>
</feature>